<reference evidence="4" key="1">
    <citation type="submission" date="2021-02" db="EMBL/GenBank/DDBJ databases">
        <authorList>
            <person name="Nowell W R."/>
        </authorList>
    </citation>
    <scope>NUCLEOTIDE SEQUENCE</scope>
</reference>
<comment type="caution">
    <text evidence="4">The sequence shown here is derived from an EMBL/GenBank/DDBJ whole genome shotgun (WGS) entry which is preliminary data.</text>
</comment>
<dbReference type="Gene3D" id="1.10.8.270">
    <property type="entry name" value="putative rabgap domain of human tbc1 domain family member 14 like domains"/>
    <property type="match status" value="1"/>
</dbReference>
<dbReference type="AlphaFoldDB" id="A0A814SF37"/>
<feature type="non-terminal residue" evidence="4">
    <location>
        <position position="404"/>
    </location>
</feature>
<name>A0A814SF37_ADIRI</name>
<dbReference type="PANTHER" id="PTHR22957:SF333">
    <property type="entry name" value="TBC1 DOMAIN FAMILY MEMBER 25"/>
    <property type="match status" value="1"/>
</dbReference>
<gene>
    <name evidence="4" type="ORF">XAT740_LOCUS20716</name>
</gene>
<feature type="compositionally biased region" description="Low complexity" evidence="2">
    <location>
        <begin position="14"/>
        <end position="23"/>
    </location>
</feature>
<dbReference type="SUPFAM" id="SSF47923">
    <property type="entry name" value="Ypt/Rab-GAP domain of gyp1p"/>
    <property type="match status" value="1"/>
</dbReference>
<dbReference type="InterPro" id="IPR000195">
    <property type="entry name" value="Rab-GAP-TBC_dom"/>
</dbReference>
<dbReference type="Proteomes" id="UP000663828">
    <property type="component" value="Unassembled WGS sequence"/>
</dbReference>
<dbReference type="EMBL" id="CAJNOR010001457">
    <property type="protein sequence ID" value="CAF1146569.1"/>
    <property type="molecule type" value="Genomic_DNA"/>
</dbReference>
<keyword evidence="5" id="KW-1185">Reference proteome</keyword>
<dbReference type="SMART" id="SM00164">
    <property type="entry name" value="TBC"/>
    <property type="match status" value="1"/>
</dbReference>
<proteinExistence type="predicted"/>
<dbReference type="PROSITE" id="PS50086">
    <property type="entry name" value="TBC_RABGAP"/>
    <property type="match status" value="1"/>
</dbReference>
<keyword evidence="1" id="KW-0343">GTPase activation</keyword>
<evidence type="ECO:0000313" key="5">
    <source>
        <dbReference type="Proteomes" id="UP000663828"/>
    </source>
</evidence>
<accession>A0A814SF37</accession>
<protein>
    <recommendedName>
        <fullName evidence="3">Rab-GAP TBC domain-containing protein</fullName>
    </recommendedName>
</protein>
<evidence type="ECO:0000313" key="4">
    <source>
        <dbReference type="EMBL" id="CAF1146569.1"/>
    </source>
</evidence>
<feature type="domain" description="Rab-GAP TBC" evidence="3">
    <location>
        <begin position="224"/>
        <end position="404"/>
    </location>
</feature>
<evidence type="ECO:0000256" key="2">
    <source>
        <dbReference type="SAM" id="MobiDB-lite"/>
    </source>
</evidence>
<dbReference type="GO" id="GO:0005096">
    <property type="term" value="F:GTPase activator activity"/>
    <property type="evidence" value="ECO:0007669"/>
    <property type="project" value="UniProtKB-KW"/>
</dbReference>
<organism evidence="4 5">
    <name type="scientific">Adineta ricciae</name>
    <name type="common">Rotifer</name>
    <dbReference type="NCBI Taxonomy" id="249248"/>
    <lineage>
        <taxon>Eukaryota</taxon>
        <taxon>Metazoa</taxon>
        <taxon>Spiralia</taxon>
        <taxon>Gnathifera</taxon>
        <taxon>Rotifera</taxon>
        <taxon>Eurotatoria</taxon>
        <taxon>Bdelloidea</taxon>
        <taxon>Adinetida</taxon>
        <taxon>Adinetidae</taxon>
        <taxon>Adineta</taxon>
    </lineage>
</organism>
<dbReference type="PANTHER" id="PTHR22957">
    <property type="entry name" value="TBC1 DOMAIN FAMILY MEMBER GTPASE-ACTIVATING PROTEIN"/>
    <property type="match status" value="1"/>
</dbReference>
<evidence type="ECO:0000259" key="3">
    <source>
        <dbReference type="PROSITE" id="PS50086"/>
    </source>
</evidence>
<feature type="region of interest" description="Disordered" evidence="2">
    <location>
        <begin position="1"/>
        <end position="23"/>
    </location>
</feature>
<sequence length="404" mass="46512">MSVLTNKKFKSRNMSRSSTSMPSMTVIGSAQPDVVKIKVYKPSLNGTDKCYETGASKKFCIDPRLASYRTIQCLIAQAFDIRTDFTINAVQRCPTKGLKKQIAIWSDWDLETAIKNVKSDSYLRLSYELPPREDGLEDWDFVAHNDFSANIRWFNVDKQSIIATINPTTGKKPSALNKAINWMYGGHERHSAKPVSEDSFKTYIDSEERLIHATELRQAIYEGGVEPSFRKTVWQYLLNIFPGDMASKERIEYLKDVSNKYEKLKGRWKEEKNHNEHIRKLMRLIHTDVLRTDRTFGFYATSGDTNVNLQTLYHILLTFCVSHPNIPYCQGMNEYASTLLYVMRDESLTYLCFCSIMRRIQTNFATDGVAIATKFHHLKVLLQAVDPVYWHFLETCDAGISNNL</sequence>
<dbReference type="Pfam" id="PF00566">
    <property type="entry name" value="RabGAP-TBC"/>
    <property type="match status" value="1"/>
</dbReference>
<evidence type="ECO:0000256" key="1">
    <source>
        <dbReference type="ARBA" id="ARBA00022468"/>
    </source>
</evidence>
<dbReference type="InterPro" id="IPR035969">
    <property type="entry name" value="Rab-GAP_TBC_sf"/>
</dbReference>